<gene>
    <name evidence="2" type="ORF">BJP37_27400</name>
</gene>
<dbReference type="AlphaFoldDB" id="A0A1U7N8B3"/>
<dbReference type="EMBL" id="MKZS01000001">
    <property type="protein sequence ID" value="OLT62189.1"/>
    <property type="molecule type" value="Genomic_DNA"/>
</dbReference>
<reference evidence="2 3" key="1">
    <citation type="submission" date="2016-10" db="EMBL/GenBank/DDBJ databases">
        <title>Comparative genomics uncovers the prolific and rare metabolic potential of the cyanobacterial genus Moorea.</title>
        <authorList>
            <person name="Leao T."/>
            <person name="Castelao G."/>
            <person name="Korobeynikov A."/>
            <person name="Monroe E.A."/>
            <person name="Podell S."/>
            <person name="Glukhov E."/>
            <person name="Allen E."/>
            <person name="Gerwick W.H."/>
            <person name="Gerwick L."/>
        </authorList>
    </citation>
    <scope>NUCLEOTIDE SEQUENCE [LARGE SCALE GENOMIC DNA]</scope>
    <source>
        <strain evidence="2 3">PNG5-198</strain>
    </source>
</reference>
<dbReference type="PANTHER" id="PTHR33678:SF1">
    <property type="entry name" value="BLL1576 PROTEIN"/>
    <property type="match status" value="1"/>
</dbReference>
<dbReference type="Pfam" id="PF03050">
    <property type="entry name" value="DDE_Tnp_IS66"/>
    <property type="match status" value="1"/>
</dbReference>
<evidence type="ECO:0000259" key="1">
    <source>
        <dbReference type="Pfam" id="PF03050"/>
    </source>
</evidence>
<name>A0A1U7N8B3_9CYAN</name>
<feature type="domain" description="Transposase IS66 central" evidence="1">
    <location>
        <begin position="65"/>
        <end position="154"/>
    </location>
</feature>
<dbReference type="Proteomes" id="UP000186657">
    <property type="component" value="Unassembled WGS sequence"/>
</dbReference>
<evidence type="ECO:0000313" key="3">
    <source>
        <dbReference type="Proteomes" id="UP000186657"/>
    </source>
</evidence>
<evidence type="ECO:0000313" key="2">
    <source>
        <dbReference type="EMBL" id="OLT62189.1"/>
    </source>
</evidence>
<accession>A0A1U7N8B3</accession>
<organism evidence="2 3">
    <name type="scientific">Moorena bouillonii PNG</name>
    <dbReference type="NCBI Taxonomy" id="568701"/>
    <lineage>
        <taxon>Bacteria</taxon>
        <taxon>Bacillati</taxon>
        <taxon>Cyanobacteriota</taxon>
        <taxon>Cyanophyceae</taxon>
        <taxon>Coleofasciculales</taxon>
        <taxon>Coleofasciculaceae</taxon>
        <taxon>Moorena</taxon>
    </lineage>
</organism>
<sequence>MCSQCGQREFLDQPVLVDTQQVAQLVNKPIEVVEYHRYHCQCRGCGAVTSASWSVEMIPGQDLGVKLQAFLGWLGNYGHLPYKKQQEMLWELGKIEIGNGTLVNTNQRVELAIKPHVEQLSEWVKTEQPSIHVDETPWPVKGIKEWLWVFRTYPTNRILVIHI</sequence>
<proteinExistence type="predicted"/>
<dbReference type="InterPro" id="IPR052344">
    <property type="entry name" value="Transposase-related"/>
</dbReference>
<dbReference type="InterPro" id="IPR004291">
    <property type="entry name" value="Transposase_IS66_central"/>
</dbReference>
<protein>
    <recommendedName>
        <fullName evidence="1">Transposase IS66 central domain-containing protein</fullName>
    </recommendedName>
</protein>
<dbReference type="PANTHER" id="PTHR33678">
    <property type="entry name" value="BLL1576 PROTEIN"/>
    <property type="match status" value="1"/>
</dbReference>
<comment type="caution">
    <text evidence="2">The sequence shown here is derived from an EMBL/GenBank/DDBJ whole genome shotgun (WGS) entry which is preliminary data.</text>
</comment>
<keyword evidence="3" id="KW-1185">Reference proteome</keyword>